<dbReference type="GO" id="GO:0004072">
    <property type="term" value="F:aspartate kinase activity"/>
    <property type="evidence" value="ECO:0007669"/>
    <property type="project" value="UniProtKB-EC"/>
</dbReference>
<keyword evidence="3 8" id="KW-0808">Transferase</keyword>
<evidence type="ECO:0000256" key="6">
    <source>
        <dbReference type="ARBA" id="ARBA00022840"/>
    </source>
</evidence>
<dbReference type="PANTHER" id="PTHR21499:SF59">
    <property type="entry name" value="ASPARTOKINASE"/>
    <property type="match status" value="1"/>
</dbReference>
<dbReference type="SUPFAM" id="SSF53633">
    <property type="entry name" value="Carbamate kinase-like"/>
    <property type="match status" value="1"/>
</dbReference>
<dbReference type="InterPro" id="IPR036393">
    <property type="entry name" value="AceGlu_kinase-like_sf"/>
</dbReference>
<feature type="domain" description="Aspartate/glutamate/uridylate kinase" evidence="10">
    <location>
        <begin position="3"/>
        <end position="277"/>
    </location>
</feature>
<dbReference type="Gene3D" id="3.40.1160.10">
    <property type="entry name" value="Acetylglutamate kinase-like"/>
    <property type="match status" value="1"/>
</dbReference>
<comment type="pathway">
    <text evidence="9">Amino-acid biosynthesis; L-methionine biosynthesis via de novo pathway; L-homoserine from L-aspartate: step 1/3.</text>
</comment>
<sequence>MRIYKFGGASVKDAEGVRNLARVLQATGTDKTFLVVSAMGKMTNAMEAVVDAYFDEKDAVTAALESVEAFHLEILRELFPSESHPVYLKLKALFNEVRGFLAWNKSPKYAFVYDQVVGYGELLSTLIISEYLNQEGIANSLLDIRRYIKTDANYRDVSVDWKKTQEAISGLAGSRELYVTQGFLGSDENNFTTTLGREGSDYTAAIIAYCLNAESVTIWKDVPGVLNADPRYFKETRLLNRISYREAIELAFYGATVIHPKTLQPLQRKEIPLHVKSFIKPSDPGTQVGKGMAIEPRTPCFILKKDQVLMKLSSLDFSFIVEDNISEIFKLLHDYKMKVDLIQNSAISFSVCFDNRFGRLPELLQHLKGKYRVKHQEGVSLYTIRHFDTRAIESILNGGDVLLEQRGKETVQYVIKS</sequence>
<gene>
    <name evidence="11" type="ORF">QU605_01860</name>
</gene>
<evidence type="ECO:0000256" key="9">
    <source>
        <dbReference type="RuleBase" id="RU004249"/>
    </source>
</evidence>
<protein>
    <recommendedName>
        <fullName evidence="8">Aspartokinase</fullName>
        <ecNumber evidence="8">2.7.2.4</ecNumber>
    </recommendedName>
</protein>
<dbReference type="EC" id="2.7.2.4" evidence="8"/>
<dbReference type="NCBIfam" id="TIGR00657">
    <property type="entry name" value="asp_kinases"/>
    <property type="match status" value="1"/>
</dbReference>
<evidence type="ECO:0000256" key="3">
    <source>
        <dbReference type="ARBA" id="ARBA00022679"/>
    </source>
</evidence>
<evidence type="ECO:0000256" key="8">
    <source>
        <dbReference type="RuleBase" id="RU003448"/>
    </source>
</evidence>
<evidence type="ECO:0000313" key="11">
    <source>
        <dbReference type="EMBL" id="MDM9630197.1"/>
    </source>
</evidence>
<dbReference type="PANTHER" id="PTHR21499">
    <property type="entry name" value="ASPARTATE KINASE"/>
    <property type="match status" value="1"/>
</dbReference>
<dbReference type="InterPro" id="IPR042199">
    <property type="entry name" value="AsparK_Bifunc_asparK/hSer_DH"/>
</dbReference>
<evidence type="ECO:0000313" key="12">
    <source>
        <dbReference type="Proteomes" id="UP001174839"/>
    </source>
</evidence>
<keyword evidence="4" id="KW-0547">Nucleotide-binding</keyword>
<name>A0ABT7WBA6_9FLAO</name>
<comment type="caution">
    <text evidence="11">The sequence shown here is derived from an EMBL/GenBank/DDBJ whole genome shotgun (WGS) entry which is preliminary data.</text>
</comment>
<comment type="pathway">
    <text evidence="1 9">Amino-acid biosynthesis; L-lysine biosynthesis via DAP pathway; (S)-tetrahydrodipicolinate from L-aspartate: step 1/4.</text>
</comment>
<dbReference type="InterPro" id="IPR001048">
    <property type="entry name" value="Asp/Glu/Uridylate_kinase"/>
</dbReference>
<evidence type="ECO:0000256" key="2">
    <source>
        <dbReference type="ARBA" id="ARBA00010122"/>
    </source>
</evidence>
<dbReference type="Gene3D" id="1.20.120.1320">
    <property type="entry name" value="Aspartokinase, catalytic domain"/>
    <property type="match status" value="1"/>
</dbReference>
<evidence type="ECO:0000259" key="10">
    <source>
        <dbReference type="Pfam" id="PF00696"/>
    </source>
</evidence>
<dbReference type="InterPro" id="IPR001341">
    <property type="entry name" value="Asp_kinase"/>
</dbReference>
<dbReference type="CDD" id="cd04243">
    <property type="entry name" value="AAK_AK-HSDH-like"/>
    <property type="match status" value="1"/>
</dbReference>
<dbReference type="Pfam" id="PF00696">
    <property type="entry name" value="AA_kinase"/>
    <property type="match status" value="1"/>
</dbReference>
<dbReference type="InterPro" id="IPR045865">
    <property type="entry name" value="ACT-like_dom_sf"/>
</dbReference>
<evidence type="ECO:0000256" key="7">
    <source>
        <dbReference type="ARBA" id="ARBA00047872"/>
    </source>
</evidence>
<evidence type="ECO:0000256" key="4">
    <source>
        <dbReference type="ARBA" id="ARBA00022741"/>
    </source>
</evidence>
<keyword evidence="5 8" id="KW-0418">Kinase</keyword>
<dbReference type="Proteomes" id="UP001174839">
    <property type="component" value="Unassembled WGS sequence"/>
</dbReference>
<evidence type="ECO:0000256" key="1">
    <source>
        <dbReference type="ARBA" id="ARBA00004766"/>
    </source>
</evidence>
<dbReference type="RefSeq" id="WP_289723558.1">
    <property type="nucleotide sequence ID" value="NZ_JAUDUY010000001.1"/>
</dbReference>
<accession>A0ABT7WBA6</accession>
<evidence type="ECO:0000256" key="5">
    <source>
        <dbReference type="ARBA" id="ARBA00022777"/>
    </source>
</evidence>
<proteinExistence type="inferred from homology"/>
<comment type="catalytic activity">
    <reaction evidence="7 8">
        <text>L-aspartate + ATP = 4-phospho-L-aspartate + ADP</text>
        <dbReference type="Rhea" id="RHEA:23776"/>
        <dbReference type="ChEBI" id="CHEBI:29991"/>
        <dbReference type="ChEBI" id="CHEBI:30616"/>
        <dbReference type="ChEBI" id="CHEBI:57535"/>
        <dbReference type="ChEBI" id="CHEBI:456216"/>
        <dbReference type="EC" id="2.7.2.4"/>
    </reaction>
</comment>
<reference evidence="11" key="1">
    <citation type="submission" date="2023-06" db="EMBL/GenBank/DDBJ databases">
        <title>Robiginitalea aurantiacus sp. nov. and Algoriphagus sediminis sp. nov., isolated from coastal sediment.</title>
        <authorList>
            <person name="Zhou Z.Y."/>
            <person name="An J."/>
            <person name="Jia Y.W."/>
            <person name="Du Z.J."/>
        </authorList>
    </citation>
    <scope>NUCLEOTIDE SEQUENCE</scope>
    <source>
        <strain evidence="11">M39</strain>
    </source>
</reference>
<organism evidence="11 12">
    <name type="scientific">Robiginitalea aurantiaca</name>
    <dbReference type="NCBI Taxonomy" id="3056915"/>
    <lineage>
        <taxon>Bacteria</taxon>
        <taxon>Pseudomonadati</taxon>
        <taxon>Bacteroidota</taxon>
        <taxon>Flavobacteriia</taxon>
        <taxon>Flavobacteriales</taxon>
        <taxon>Flavobacteriaceae</taxon>
        <taxon>Robiginitalea</taxon>
    </lineage>
</organism>
<dbReference type="EMBL" id="JAUDUY010000001">
    <property type="protein sequence ID" value="MDM9630197.1"/>
    <property type="molecule type" value="Genomic_DNA"/>
</dbReference>
<dbReference type="SUPFAM" id="SSF55021">
    <property type="entry name" value="ACT-like"/>
    <property type="match status" value="1"/>
</dbReference>
<keyword evidence="9" id="KW-0028">Amino-acid biosynthesis</keyword>
<comment type="similarity">
    <text evidence="2 8">Belongs to the aspartokinase family.</text>
</comment>
<comment type="pathway">
    <text evidence="9">Amino-acid biosynthesis; L-threonine biosynthesis; L-threonine from L-aspartate: step 1/5.</text>
</comment>
<keyword evidence="12" id="KW-1185">Reference proteome</keyword>
<keyword evidence="6" id="KW-0067">ATP-binding</keyword>